<evidence type="ECO:0000313" key="5">
    <source>
        <dbReference type="EMBL" id="SCE74241.1"/>
    </source>
</evidence>
<protein>
    <submittedName>
        <fullName evidence="5">Histidine kinase-, DNA gyrase B-, and HSP90-like ATPase</fullName>
    </submittedName>
</protein>
<keyword evidence="2" id="KW-0418">Kinase</keyword>
<evidence type="ECO:0000259" key="4">
    <source>
        <dbReference type="PROSITE" id="PS50109"/>
    </source>
</evidence>
<accession>A0ABY0KHP4</accession>
<feature type="domain" description="Histidine kinase" evidence="4">
    <location>
        <begin position="169"/>
        <end position="359"/>
    </location>
</feature>
<keyword evidence="6" id="KW-1185">Reference proteome</keyword>
<dbReference type="InterPro" id="IPR011712">
    <property type="entry name" value="Sig_transdc_His_kin_sub3_dim/P"/>
</dbReference>
<dbReference type="Proteomes" id="UP000199405">
    <property type="component" value="Unassembled WGS sequence"/>
</dbReference>
<dbReference type="Gene3D" id="3.30.565.10">
    <property type="entry name" value="Histidine kinase-like ATPase, C-terminal domain"/>
    <property type="match status" value="1"/>
</dbReference>
<dbReference type="Pfam" id="PF07730">
    <property type="entry name" value="HisKA_3"/>
    <property type="match status" value="1"/>
</dbReference>
<dbReference type="InterPro" id="IPR050482">
    <property type="entry name" value="Sensor_HK_TwoCompSys"/>
</dbReference>
<dbReference type="InterPro" id="IPR005467">
    <property type="entry name" value="His_kinase_dom"/>
</dbReference>
<dbReference type="Gene3D" id="1.20.5.1930">
    <property type="match status" value="1"/>
</dbReference>
<dbReference type="EMBL" id="FMCQ01000002">
    <property type="protein sequence ID" value="SCE74241.1"/>
    <property type="molecule type" value="Genomic_DNA"/>
</dbReference>
<dbReference type="PANTHER" id="PTHR24421">
    <property type="entry name" value="NITRATE/NITRITE SENSOR PROTEIN NARX-RELATED"/>
    <property type="match status" value="1"/>
</dbReference>
<keyword evidence="3" id="KW-0902">Two-component regulatory system</keyword>
<dbReference type="SUPFAM" id="SSF55874">
    <property type="entry name" value="ATPase domain of HSP90 chaperone/DNA topoisomerase II/histidine kinase"/>
    <property type="match status" value="1"/>
</dbReference>
<dbReference type="CDD" id="cd16917">
    <property type="entry name" value="HATPase_UhpB-NarQ-NarX-like"/>
    <property type="match status" value="1"/>
</dbReference>
<evidence type="ECO:0000313" key="6">
    <source>
        <dbReference type="Proteomes" id="UP000199405"/>
    </source>
</evidence>
<name>A0ABY0KHP4_9ACTN</name>
<proteinExistence type="predicted"/>
<evidence type="ECO:0000256" key="2">
    <source>
        <dbReference type="ARBA" id="ARBA00022777"/>
    </source>
</evidence>
<comment type="caution">
    <text evidence="5">The sequence shown here is derived from an EMBL/GenBank/DDBJ whole genome shotgun (WGS) entry which is preliminary data.</text>
</comment>
<sequence length="361" mass="39167">MDTNALATGLSVASAFEGRHAAIMATFRKRLLTVTGELGLDQDQMDQIVAQAGQVLDDVTASLRTGQPEINEVRIGLASQAGPKPAPRAVIHPVDSLRAANELIEPVLDAVIETAAGLPDATCIFRTANQALQRSVLTRIRWSSESYLAFLLDRVRQAQMAERRRIARELHDRVGGPTSVVNRNLQLAKRYAEVDLNRLQEKVEVAYEASVQSMDALRGVATDLRLESEFNNLEQALRGFVSAMTDGSAVVDLAISGDESWVPAEALAELFLVVREALRNAFHHAGASTIVSHIDIAPHEVRAWVGDDGQGFDPASGRSVHGHGLTSMRERIELLGGKLVVQTAPGRGTHIEIFVPLSRKT</sequence>
<keyword evidence="1" id="KW-0808">Transferase</keyword>
<reference evidence="5 6" key="1">
    <citation type="submission" date="2016-06" db="EMBL/GenBank/DDBJ databases">
        <authorList>
            <person name="Varghese N."/>
            <person name="Submissions Spin"/>
        </authorList>
    </citation>
    <scope>NUCLEOTIDE SEQUENCE [LARGE SCALE GENOMIC DNA]</scope>
    <source>
        <strain evidence="5 6">DSM 45142</strain>
    </source>
</reference>
<organism evidence="5 6">
    <name type="scientific">Micromonospora tulbaghiae</name>
    <dbReference type="NCBI Taxonomy" id="479978"/>
    <lineage>
        <taxon>Bacteria</taxon>
        <taxon>Bacillati</taxon>
        <taxon>Actinomycetota</taxon>
        <taxon>Actinomycetes</taxon>
        <taxon>Micromonosporales</taxon>
        <taxon>Micromonosporaceae</taxon>
        <taxon>Micromonospora</taxon>
    </lineage>
</organism>
<dbReference type="PROSITE" id="PS50109">
    <property type="entry name" value="HIS_KIN"/>
    <property type="match status" value="1"/>
</dbReference>
<evidence type="ECO:0000256" key="3">
    <source>
        <dbReference type="ARBA" id="ARBA00023012"/>
    </source>
</evidence>
<evidence type="ECO:0000256" key="1">
    <source>
        <dbReference type="ARBA" id="ARBA00022679"/>
    </source>
</evidence>
<dbReference type="InterPro" id="IPR036890">
    <property type="entry name" value="HATPase_C_sf"/>
</dbReference>
<dbReference type="InterPro" id="IPR003594">
    <property type="entry name" value="HATPase_dom"/>
</dbReference>
<dbReference type="Pfam" id="PF02518">
    <property type="entry name" value="HATPase_c"/>
    <property type="match status" value="1"/>
</dbReference>
<gene>
    <name evidence="5" type="ORF">GA0070562_2202</name>
</gene>
<dbReference type="SMART" id="SM00387">
    <property type="entry name" value="HATPase_c"/>
    <property type="match status" value="1"/>
</dbReference>